<evidence type="ECO:0000259" key="3">
    <source>
        <dbReference type="Pfam" id="PF18962"/>
    </source>
</evidence>
<dbReference type="AlphaFoldDB" id="A0A4R8MDZ5"/>
<dbReference type="Pfam" id="PF18962">
    <property type="entry name" value="Por_Secre_tail"/>
    <property type="match status" value="1"/>
</dbReference>
<dbReference type="RefSeq" id="WP_133966318.1">
    <property type="nucleotide sequence ID" value="NZ_SORL01000007.1"/>
</dbReference>
<proteinExistence type="predicted"/>
<organism evidence="4 5">
    <name type="scientific">Algibacter lectus</name>
    <dbReference type="NCBI Taxonomy" id="221126"/>
    <lineage>
        <taxon>Bacteria</taxon>
        <taxon>Pseudomonadati</taxon>
        <taxon>Bacteroidota</taxon>
        <taxon>Flavobacteriia</taxon>
        <taxon>Flavobacteriales</taxon>
        <taxon>Flavobacteriaceae</taxon>
        <taxon>Algibacter</taxon>
    </lineage>
</organism>
<dbReference type="EMBL" id="SORL01000007">
    <property type="protein sequence ID" value="TDY64103.1"/>
    <property type="molecule type" value="Genomic_DNA"/>
</dbReference>
<sequence>MKKLLLLIIVASMSNLGNSQEFFIIKKNTAKRGYVTHSINSGGFIVGINSFGGGYITQIEMPGLGNIMGFQAQRYGRGGQSSIRDMGRGGQCNPTQAGYSDLLGTECAITTVSSSKLVIPSRGCAFYNGDGGYDYTEWENIGADPYKTDGGNTDIDNITESNPAISVTINGKTFGRQQAEVYSNFDYYGEYEDYTTKVGLAIPAIRHYLEYRFVRSSIGPNSGMKQFNEQGLKAAGKWNDSKFLSDISVENPVGVHPGGLDNMNSIILSWSIRNDVATWNPGYRYQQKQNGDWEIKDRQKQFQGKIEQLKLRFIVADSNDENSGNALGFYLPLSYLNEFNVVGIKESDNSEVYVDNRTTSDFYLDGQYRTPSMSWIGFRSELNGLIDRSKLTGQYAGVYEKLRQESILLQGTPAEIKAAFTQLDTYYASLLSASDFEYKNKDDFQLFPNPAEDQINIVLNNTNNNSKISVLNALGALVYSSNEIIGNKISIPTNQIGATGLYFVKVGTLTKKLILK</sequence>
<dbReference type="InterPro" id="IPR026444">
    <property type="entry name" value="Secre_tail"/>
</dbReference>
<evidence type="ECO:0000256" key="1">
    <source>
        <dbReference type="ARBA" id="ARBA00022729"/>
    </source>
</evidence>
<keyword evidence="1 2" id="KW-0732">Signal</keyword>
<reference evidence="4 5" key="1">
    <citation type="submission" date="2019-03" db="EMBL/GenBank/DDBJ databases">
        <title>Genomic Encyclopedia of Type Strains, Phase III (KMG-III): the genomes of soil and plant-associated and newly described type strains.</title>
        <authorList>
            <person name="Whitman W."/>
        </authorList>
    </citation>
    <scope>NUCLEOTIDE SEQUENCE [LARGE SCALE GENOMIC DNA]</scope>
    <source>
        <strain evidence="4 5">CECT 8301</strain>
    </source>
</reference>
<evidence type="ECO:0000313" key="5">
    <source>
        <dbReference type="Proteomes" id="UP000294824"/>
    </source>
</evidence>
<accession>A0A4R8MDZ5</accession>
<dbReference type="Proteomes" id="UP000294824">
    <property type="component" value="Unassembled WGS sequence"/>
</dbReference>
<gene>
    <name evidence="4" type="ORF">DFQ06_1006</name>
</gene>
<protein>
    <submittedName>
        <fullName evidence="4">Putative secreted protein (Por secretion system target)</fullName>
    </submittedName>
</protein>
<feature type="domain" description="Secretion system C-terminal sorting" evidence="3">
    <location>
        <begin position="446"/>
        <end position="513"/>
    </location>
</feature>
<comment type="caution">
    <text evidence="4">The sequence shown here is derived from an EMBL/GenBank/DDBJ whole genome shotgun (WGS) entry which is preliminary data.</text>
</comment>
<evidence type="ECO:0000256" key="2">
    <source>
        <dbReference type="SAM" id="SignalP"/>
    </source>
</evidence>
<dbReference type="NCBIfam" id="TIGR04183">
    <property type="entry name" value="Por_Secre_tail"/>
    <property type="match status" value="1"/>
</dbReference>
<feature type="signal peptide" evidence="2">
    <location>
        <begin position="1"/>
        <end position="19"/>
    </location>
</feature>
<name>A0A4R8MDZ5_9FLAO</name>
<evidence type="ECO:0000313" key="4">
    <source>
        <dbReference type="EMBL" id="TDY64103.1"/>
    </source>
</evidence>
<keyword evidence="5" id="KW-1185">Reference proteome</keyword>
<feature type="chain" id="PRO_5020539143" evidence="2">
    <location>
        <begin position="20"/>
        <end position="516"/>
    </location>
</feature>